<evidence type="ECO:0000256" key="1">
    <source>
        <dbReference type="SAM" id="MobiDB-lite"/>
    </source>
</evidence>
<name>A0A5N5FEJ9_9ROSA</name>
<gene>
    <name evidence="2" type="ORF">D8674_010552</name>
</gene>
<dbReference type="AlphaFoldDB" id="A0A5N5FEJ9"/>
<evidence type="ECO:0000313" key="2">
    <source>
        <dbReference type="EMBL" id="KAB2600281.1"/>
    </source>
</evidence>
<reference evidence="2 3" key="1">
    <citation type="submission" date="2019-09" db="EMBL/GenBank/DDBJ databases">
        <authorList>
            <person name="Ou C."/>
        </authorList>
    </citation>
    <scope>NUCLEOTIDE SEQUENCE [LARGE SCALE GENOMIC DNA]</scope>
    <source>
        <strain evidence="2">S2</strain>
        <tissue evidence="2">Leaf</tissue>
    </source>
</reference>
<feature type="region of interest" description="Disordered" evidence="1">
    <location>
        <begin position="30"/>
        <end position="68"/>
    </location>
</feature>
<dbReference type="Proteomes" id="UP000327157">
    <property type="component" value="Chromosome 13"/>
</dbReference>
<protein>
    <submittedName>
        <fullName evidence="2">S ribonuclease</fullName>
    </submittedName>
</protein>
<organism evidence="2 3">
    <name type="scientific">Pyrus ussuriensis x Pyrus communis</name>
    <dbReference type="NCBI Taxonomy" id="2448454"/>
    <lineage>
        <taxon>Eukaryota</taxon>
        <taxon>Viridiplantae</taxon>
        <taxon>Streptophyta</taxon>
        <taxon>Embryophyta</taxon>
        <taxon>Tracheophyta</taxon>
        <taxon>Spermatophyta</taxon>
        <taxon>Magnoliopsida</taxon>
        <taxon>eudicotyledons</taxon>
        <taxon>Gunneridae</taxon>
        <taxon>Pentapetalae</taxon>
        <taxon>rosids</taxon>
        <taxon>fabids</taxon>
        <taxon>Rosales</taxon>
        <taxon>Rosaceae</taxon>
        <taxon>Amygdaloideae</taxon>
        <taxon>Maleae</taxon>
        <taxon>Pyrus</taxon>
    </lineage>
</organism>
<comment type="caution">
    <text evidence="2">The sequence shown here is derived from an EMBL/GenBank/DDBJ whole genome shotgun (WGS) entry which is preliminary data.</text>
</comment>
<sequence length="68" mass="7301">MLNVIATIHALGKAQKEIITYVKELKNLIPKPSEKTSDKDCTPKDKASHDRSTASAGKGPKKAPSLVT</sequence>
<reference evidence="2 3" key="3">
    <citation type="submission" date="2019-11" db="EMBL/GenBank/DDBJ databases">
        <title>A de novo genome assembly of a pear dwarfing rootstock.</title>
        <authorList>
            <person name="Wang F."/>
            <person name="Wang J."/>
            <person name="Li S."/>
            <person name="Zhang Y."/>
            <person name="Fang M."/>
            <person name="Ma L."/>
            <person name="Zhao Y."/>
            <person name="Jiang S."/>
        </authorList>
    </citation>
    <scope>NUCLEOTIDE SEQUENCE [LARGE SCALE GENOMIC DNA]</scope>
    <source>
        <strain evidence="2">S2</strain>
        <tissue evidence="2">Leaf</tissue>
    </source>
</reference>
<reference evidence="3" key="2">
    <citation type="submission" date="2019-10" db="EMBL/GenBank/DDBJ databases">
        <title>A de novo genome assembly of a pear dwarfing rootstock.</title>
        <authorList>
            <person name="Wang F."/>
            <person name="Wang J."/>
            <person name="Li S."/>
            <person name="Zhang Y."/>
            <person name="Fang M."/>
            <person name="Ma L."/>
            <person name="Zhao Y."/>
            <person name="Jiang S."/>
        </authorList>
    </citation>
    <scope>NUCLEOTIDE SEQUENCE [LARGE SCALE GENOMIC DNA]</scope>
</reference>
<keyword evidence="3" id="KW-1185">Reference proteome</keyword>
<evidence type="ECO:0000313" key="3">
    <source>
        <dbReference type="Proteomes" id="UP000327157"/>
    </source>
</evidence>
<dbReference type="EMBL" id="SMOL01000753">
    <property type="protein sequence ID" value="KAB2600281.1"/>
    <property type="molecule type" value="Genomic_DNA"/>
</dbReference>
<accession>A0A5N5FEJ9</accession>
<proteinExistence type="predicted"/>
<feature type="compositionally biased region" description="Basic and acidic residues" evidence="1">
    <location>
        <begin position="32"/>
        <end position="52"/>
    </location>
</feature>